<dbReference type="Gene3D" id="1.10.3090.10">
    <property type="entry name" value="cca-adding enzyme, domain 2"/>
    <property type="match status" value="1"/>
</dbReference>
<dbReference type="SUPFAM" id="SSF81891">
    <property type="entry name" value="Poly A polymerase C-terminal region-like"/>
    <property type="match status" value="1"/>
</dbReference>
<sequence>MVIDENENLNDIYNQTINCVGFVKRLFEDPIRLLRAVRLSICLNFKLSNDILKWLDDPVYIDQIKSILKSKICNELNLCISKDPFQTICFFLSNHHSLFNILSSKCKLILTY</sequence>
<organism evidence="1">
    <name type="scientific">Satyrvirus sp</name>
    <dbReference type="NCBI Taxonomy" id="2487771"/>
    <lineage>
        <taxon>Viruses</taxon>
        <taxon>Varidnaviria</taxon>
        <taxon>Bamfordvirae</taxon>
        <taxon>Nucleocytoviricota</taxon>
        <taxon>Megaviricetes</taxon>
        <taxon>Imitervirales</taxon>
        <taxon>Mimiviridae</taxon>
        <taxon>Megamimivirinae</taxon>
    </lineage>
</organism>
<protein>
    <submittedName>
        <fullName evidence="1">Uncharacterized protein</fullName>
    </submittedName>
</protein>
<proteinExistence type="predicted"/>
<name>A0A3G5AEZ1_9VIRU</name>
<gene>
    <name evidence="1" type="ORF">Satyrvirus5_19</name>
</gene>
<accession>A0A3G5AEZ1</accession>
<evidence type="ECO:0000313" key="1">
    <source>
        <dbReference type="EMBL" id="AYV85154.1"/>
    </source>
</evidence>
<dbReference type="EMBL" id="MK072441">
    <property type="protein sequence ID" value="AYV85154.1"/>
    <property type="molecule type" value="Genomic_DNA"/>
</dbReference>
<reference evidence="1" key="1">
    <citation type="submission" date="2018-10" db="EMBL/GenBank/DDBJ databases">
        <title>Hidden diversity of soil giant viruses.</title>
        <authorList>
            <person name="Schulz F."/>
            <person name="Alteio L."/>
            <person name="Goudeau D."/>
            <person name="Ryan E.M."/>
            <person name="Malmstrom R.R."/>
            <person name="Blanchard J."/>
            <person name="Woyke T."/>
        </authorList>
    </citation>
    <scope>NUCLEOTIDE SEQUENCE</scope>
    <source>
        <strain evidence="1">SAV1</strain>
    </source>
</reference>